<dbReference type="InterPro" id="IPR011006">
    <property type="entry name" value="CheY-like_superfamily"/>
</dbReference>
<dbReference type="SUPFAM" id="SSF52172">
    <property type="entry name" value="CheY-like"/>
    <property type="match status" value="1"/>
</dbReference>
<feature type="modified residue" description="4-aspartylphosphate" evidence="1">
    <location>
        <position position="2"/>
    </location>
</feature>
<proteinExistence type="predicted"/>
<dbReference type="InterPro" id="IPR058245">
    <property type="entry name" value="NreC/VraR/RcsB-like_REC"/>
</dbReference>
<name>A0AA35TBD9_GEOBA</name>
<dbReference type="InterPro" id="IPR051015">
    <property type="entry name" value="EvgA-like"/>
</dbReference>
<organism evidence="3 4">
    <name type="scientific">Geodia barretti</name>
    <name type="common">Barrett's horny sponge</name>
    <dbReference type="NCBI Taxonomy" id="519541"/>
    <lineage>
        <taxon>Eukaryota</taxon>
        <taxon>Metazoa</taxon>
        <taxon>Porifera</taxon>
        <taxon>Demospongiae</taxon>
        <taxon>Heteroscleromorpha</taxon>
        <taxon>Tetractinellida</taxon>
        <taxon>Astrophorina</taxon>
        <taxon>Geodiidae</taxon>
        <taxon>Geodia</taxon>
    </lineage>
</organism>
<reference evidence="3" key="1">
    <citation type="submission" date="2023-03" db="EMBL/GenBank/DDBJ databases">
        <authorList>
            <person name="Steffen K."/>
            <person name="Cardenas P."/>
        </authorList>
    </citation>
    <scope>NUCLEOTIDE SEQUENCE</scope>
</reference>
<accession>A0AA35TBD9</accession>
<dbReference type="CDD" id="cd17535">
    <property type="entry name" value="REC_NarL-like"/>
    <property type="match status" value="1"/>
</dbReference>
<feature type="domain" description="Response regulatory" evidence="2">
    <location>
        <begin position="1"/>
        <end position="67"/>
    </location>
</feature>
<sequence length="99" mass="10961">MDVMMPLKNGIDACREITEMLPDTRVLILTASTEEEAVMEAVAAGATGYLQKYSGKEKLLVTVRNVADGEYHIPGDVIRRVFAGFRAMSEQINIERWAG</sequence>
<dbReference type="Pfam" id="PF00072">
    <property type="entry name" value="Response_reg"/>
    <property type="match status" value="1"/>
</dbReference>
<dbReference type="Gene3D" id="3.40.50.2300">
    <property type="match status" value="1"/>
</dbReference>
<dbReference type="Proteomes" id="UP001174909">
    <property type="component" value="Unassembled WGS sequence"/>
</dbReference>
<dbReference type="PANTHER" id="PTHR45566">
    <property type="entry name" value="HTH-TYPE TRANSCRIPTIONAL REGULATOR YHJB-RELATED"/>
    <property type="match status" value="1"/>
</dbReference>
<comment type="caution">
    <text evidence="3">The sequence shown here is derived from an EMBL/GenBank/DDBJ whole genome shotgun (WGS) entry which is preliminary data.</text>
</comment>
<dbReference type="PROSITE" id="PS50110">
    <property type="entry name" value="RESPONSE_REGULATORY"/>
    <property type="match status" value="1"/>
</dbReference>
<dbReference type="GO" id="GO:0000160">
    <property type="term" value="P:phosphorelay signal transduction system"/>
    <property type="evidence" value="ECO:0007669"/>
    <property type="project" value="InterPro"/>
</dbReference>
<evidence type="ECO:0000256" key="1">
    <source>
        <dbReference type="PROSITE-ProRule" id="PRU00169"/>
    </source>
</evidence>
<gene>
    <name evidence="3" type="ORF">GBAR_LOCUS25028</name>
</gene>
<evidence type="ECO:0000259" key="2">
    <source>
        <dbReference type="PROSITE" id="PS50110"/>
    </source>
</evidence>
<dbReference type="EMBL" id="CASHTH010003459">
    <property type="protein sequence ID" value="CAI8045215.1"/>
    <property type="molecule type" value="Genomic_DNA"/>
</dbReference>
<evidence type="ECO:0000313" key="4">
    <source>
        <dbReference type="Proteomes" id="UP001174909"/>
    </source>
</evidence>
<dbReference type="AlphaFoldDB" id="A0AA35TBD9"/>
<protein>
    <submittedName>
        <fullName evidence="3">Uncharacterized transcriptional regulatory protein YxjL</fullName>
    </submittedName>
</protein>
<dbReference type="PANTHER" id="PTHR45566:SF2">
    <property type="entry name" value="NARL SUBFAMILY"/>
    <property type="match status" value="1"/>
</dbReference>
<dbReference type="InterPro" id="IPR001789">
    <property type="entry name" value="Sig_transdc_resp-reg_receiver"/>
</dbReference>
<keyword evidence="1" id="KW-0597">Phosphoprotein</keyword>
<keyword evidence="4" id="KW-1185">Reference proteome</keyword>
<evidence type="ECO:0000313" key="3">
    <source>
        <dbReference type="EMBL" id="CAI8045215.1"/>
    </source>
</evidence>